<keyword evidence="3" id="KW-0408">Iron</keyword>
<evidence type="ECO:0000259" key="4">
    <source>
        <dbReference type="Pfam" id="PF13442"/>
    </source>
</evidence>
<dbReference type="OrthoDB" id="9757546at2"/>
<dbReference type="Proteomes" id="UP000199636">
    <property type="component" value="Unassembled WGS sequence"/>
</dbReference>
<feature type="domain" description="Cytochrome c" evidence="4">
    <location>
        <begin position="40"/>
        <end position="103"/>
    </location>
</feature>
<evidence type="ECO:0000256" key="2">
    <source>
        <dbReference type="ARBA" id="ARBA00022723"/>
    </source>
</evidence>
<evidence type="ECO:0000313" key="5">
    <source>
        <dbReference type="EMBL" id="SDI47953.1"/>
    </source>
</evidence>
<dbReference type="InterPro" id="IPR036909">
    <property type="entry name" value="Cyt_c-like_dom_sf"/>
</dbReference>
<dbReference type="GO" id="GO:0020037">
    <property type="term" value="F:heme binding"/>
    <property type="evidence" value="ECO:0007669"/>
    <property type="project" value="InterPro"/>
</dbReference>
<dbReference type="STRING" id="428992.SAMN05216272_1107"/>
<protein>
    <submittedName>
        <fullName evidence="5">Cytochrome C oxidase, cbb3-type, subunit III</fullName>
    </submittedName>
</protein>
<keyword evidence="1" id="KW-0349">Heme</keyword>
<gene>
    <name evidence="5" type="ORF">SAMN05216272_1107</name>
</gene>
<sequence>MPLRSLSRPRSLLSATSHSQLLGSLLLALGLSIPFDTATAARSPEQIYQGVCARCHEEGIAPSIKGFPAALIQWKVRNSVGAMPRFPLTDIDDKTLGELGTYVQNLKPTPASASEGEHK</sequence>
<keyword evidence="2" id="KW-0479">Metal-binding</keyword>
<dbReference type="GO" id="GO:0009055">
    <property type="term" value="F:electron transfer activity"/>
    <property type="evidence" value="ECO:0007669"/>
    <property type="project" value="InterPro"/>
</dbReference>
<organism evidence="5 6">
    <name type="scientific">Pseudomonas panipatensis</name>
    <dbReference type="NCBI Taxonomy" id="428992"/>
    <lineage>
        <taxon>Bacteria</taxon>
        <taxon>Pseudomonadati</taxon>
        <taxon>Pseudomonadota</taxon>
        <taxon>Gammaproteobacteria</taxon>
        <taxon>Pseudomonadales</taxon>
        <taxon>Pseudomonadaceae</taxon>
        <taxon>Pseudomonas</taxon>
    </lineage>
</organism>
<name>A0A1G8KX65_9PSED</name>
<reference evidence="6" key="1">
    <citation type="submission" date="2016-10" db="EMBL/GenBank/DDBJ databases">
        <authorList>
            <person name="Varghese N."/>
            <person name="Submissions S."/>
        </authorList>
    </citation>
    <scope>NUCLEOTIDE SEQUENCE [LARGE SCALE GENOMIC DNA]</scope>
    <source>
        <strain evidence="6">CCM 7469</strain>
    </source>
</reference>
<accession>A0A1G8KX65</accession>
<evidence type="ECO:0000256" key="3">
    <source>
        <dbReference type="ARBA" id="ARBA00023004"/>
    </source>
</evidence>
<dbReference type="RefSeq" id="WP_090266053.1">
    <property type="nucleotide sequence ID" value="NZ_FNDS01000010.1"/>
</dbReference>
<dbReference type="Gene3D" id="1.10.760.10">
    <property type="entry name" value="Cytochrome c-like domain"/>
    <property type="match status" value="1"/>
</dbReference>
<proteinExistence type="predicted"/>
<dbReference type="AlphaFoldDB" id="A0A1G8KX65"/>
<dbReference type="SUPFAM" id="SSF46626">
    <property type="entry name" value="Cytochrome c"/>
    <property type="match status" value="1"/>
</dbReference>
<dbReference type="InterPro" id="IPR009056">
    <property type="entry name" value="Cyt_c-like_dom"/>
</dbReference>
<dbReference type="EMBL" id="FNDS01000010">
    <property type="protein sequence ID" value="SDI47953.1"/>
    <property type="molecule type" value="Genomic_DNA"/>
</dbReference>
<evidence type="ECO:0000256" key="1">
    <source>
        <dbReference type="ARBA" id="ARBA00022617"/>
    </source>
</evidence>
<dbReference type="GO" id="GO:0046872">
    <property type="term" value="F:metal ion binding"/>
    <property type="evidence" value="ECO:0007669"/>
    <property type="project" value="UniProtKB-KW"/>
</dbReference>
<evidence type="ECO:0000313" key="6">
    <source>
        <dbReference type="Proteomes" id="UP000199636"/>
    </source>
</evidence>
<keyword evidence="6" id="KW-1185">Reference proteome</keyword>
<dbReference type="Pfam" id="PF13442">
    <property type="entry name" value="Cytochrome_CBB3"/>
    <property type="match status" value="1"/>
</dbReference>